<evidence type="ECO:0000313" key="3">
    <source>
        <dbReference type="Proteomes" id="UP000824156"/>
    </source>
</evidence>
<sequence length="191" mass="19569">MKKFILTVCLGLGIVLGANAQRVGTPQSSADVGLAPLEQGNWLVGGSLAGIGYSFEGKAFNLGVQPSAGYFIKDGLAVGAEALLSFTAVKDMDNEWGYGIAPFVRYYFPGTASATGRFFGHGNVGIAGSSVGSDVALNLGAKLGYAHFVTQSVALEATVGYNYNKANINTSGGASGLGVGLGFQIYLPSKK</sequence>
<proteinExistence type="predicted"/>
<name>A0A9D2AZ99_9SPHI</name>
<protein>
    <recommendedName>
        <fullName evidence="4">Outer membrane protein beta-barrel domain-containing protein</fullName>
    </recommendedName>
</protein>
<dbReference type="EMBL" id="DXEZ01000276">
    <property type="protein sequence ID" value="HIX55345.1"/>
    <property type="molecule type" value="Genomic_DNA"/>
</dbReference>
<comment type="caution">
    <text evidence="2">The sequence shown here is derived from an EMBL/GenBank/DDBJ whole genome shotgun (WGS) entry which is preliminary data.</text>
</comment>
<dbReference type="Proteomes" id="UP000824156">
    <property type="component" value="Unassembled WGS sequence"/>
</dbReference>
<evidence type="ECO:0000313" key="2">
    <source>
        <dbReference type="EMBL" id="HIX55345.1"/>
    </source>
</evidence>
<feature type="signal peptide" evidence="1">
    <location>
        <begin position="1"/>
        <end position="20"/>
    </location>
</feature>
<reference evidence="2" key="1">
    <citation type="journal article" date="2021" name="PeerJ">
        <title>Extensive microbial diversity within the chicken gut microbiome revealed by metagenomics and culture.</title>
        <authorList>
            <person name="Gilroy R."/>
            <person name="Ravi A."/>
            <person name="Getino M."/>
            <person name="Pursley I."/>
            <person name="Horton D.L."/>
            <person name="Alikhan N.F."/>
            <person name="Baker D."/>
            <person name="Gharbi K."/>
            <person name="Hall N."/>
            <person name="Watson M."/>
            <person name="Adriaenssens E.M."/>
            <person name="Foster-Nyarko E."/>
            <person name="Jarju S."/>
            <person name="Secka A."/>
            <person name="Antonio M."/>
            <person name="Oren A."/>
            <person name="Chaudhuri R.R."/>
            <person name="La Ragione R."/>
            <person name="Hildebrand F."/>
            <person name="Pallen M.J."/>
        </authorList>
    </citation>
    <scope>NUCLEOTIDE SEQUENCE</scope>
    <source>
        <strain evidence="2">1719</strain>
    </source>
</reference>
<organism evidence="2 3">
    <name type="scientific">Candidatus Sphingobacterium stercoripullorum</name>
    <dbReference type="NCBI Taxonomy" id="2838759"/>
    <lineage>
        <taxon>Bacteria</taxon>
        <taxon>Pseudomonadati</taxon>
        <taxon>Bacteroidota</taxon>
        <taxon>Sphingobacteriia</taxon>
        <taxon>Sphingobacteriales</taxon>
        <taxon>Sphingobacteriaceae</taxon>
        <taxon>Sphingobacterium</taxon>
    </lineage>
</organism>
<accession>A0A9D2AZ99</accession>
<dbReference type="AlphaFoldDB" id="A0A9D2AZ99"/>
<keyword evidence="1" id="KW-0732">Signal</keyword>
<evidence type="ECO:0008006" key="4">
    <source>
        <dbReference type="Google" id="ProtNLM"/>
    </source>
</evidence>
<gene>
    <name evidence="2" type="ORF">H9853_09975</name>
</gene>
<evidence type="ECO:0000256" key="1">
    <source>
        <dbReference type="SAM" id="SignalP"/>
    </source>
</evidence>
<reference evidence="2" key="2">
    <citation type="submission" date="2021-04" db="EMBL/GenBank/DDBJ databases">
        <authorList>
            <person name="Gilroy R."/>
        </authorList>
    </citation>
    <scope>NUCLEOTIDE SEQUENCE</scope>
    <source>
        <strain evidence="2">1719</strain>
    </source>
</reference>
<feature type="chain" id="PRO_5039215065" description="Outer membrane protein beta-barrel domain-containing protein" evidence="1">
    <location>
        <begin position="21"/>
        <end position="191"/>
    </location>
</feature>